<evidence type="ECO:0000313" key="4">
    <source>
        <dbReference type="EMBL" id="AWM39951.1"/>
    </source>
</evidence>
<dbReference type="InterPro" id="IPR045584">
    <property type="entry name" value="Pilin-like"/>
</dbReference>
<dbReference type="PANTHER" id="PTHR30093">
    <property type="entry name" value="GENERAL SECRETION PATHWAY PROTEIN G"/>
    <property type="match status" value="1"/>
</dbReference>
<feature type="transmembrane region" description="Helical" evidence="2">
    <location>
        <begin position="120"/>
        <end position="144"/>
    </location>
</feature>
<feature type="region of interest" description="Disordered" evidence="1">
    <location>
        <begin position="1"/>
        <end position="110"/>
    </location>
</feature>
<dbReference type="InterPro" id="IPR027558">
    <property type="entry name" value="Pre_pil_HX9DG_C"/>
</dbReference>
<feature type="compositionally biased region" description="Low complexity" evidence="1">
    <location>
        <begin position="55"/>
        <end position="65"/>
    </location>
</feature>
<reference evidence="4 5" key="1">
    <citation type="submission" date="2018-01" db="EMBL/GenBank/DDBJ databases">
        <title>G. obscuriglobus.</title>
        <authorList>
            <person name="Franke J."/>
            <person name="Blomberg W."/>
            <person name="Selmecki A."/>
        </authorList>
    </citation>
    <scope>NUCLEOTIDE SEQUENCE [LARGE SCALE GENOMIC DNA]</scope>
    <source>
        <strain evidence="4 5">DSM 5831</strain>
    </source>
</reference>
<dbReference type="NCBIfam" id="TIGR04294">
    <property type="entry name" value="pre_pil_HX9DG"/>
    <property type="match status" value="1"/>
</dbReference>
<keyword evidence="2" id="KW-1133">Transmembrane helix</keyword>
<dbReference type="PANTHER" id="PTHR30093:SF2">
    <property type="entry name" value="TYPE II SECRETION SYSTEM PROTEIN H"/>
    <property type="match status" value="1"/>
</dbReference>
<protein>
    <submittedName>
        <fullName evidence="4">DUF1559 domain-containing protein</fullName>
    </submittedName>
</protein>
<evidence type="ECO:0000256" key="1">
    <source>
        <dbReference type="SAM" id="MobiDB-lite"/>
    </source>
</evidence>
<dbReference type="InterPro" id="IPR012902">
    <property type="entry name" value="N_methyl_site"/>
</dbReference>
<proteinExistence type="predicted"/>
<dbReference type="InterPro" id="IPR011453">
    <property type="entry name" value="DUF1559"/>
</dbReference>
<feature type="compositionally biased region" description="Basic residues" evidence="1">
    <location>
        <begin position="26"/>
        <end position="54"/>
    </location>
</feature>
<feature type="compositionally biased region" description="Basic and acidic residues" evidence="1">
    <location>
        <begin position="1"/>
        <end position="12"/>
    </location>
</feature>
<dbReference type="KEGG" id="gog:C1280_25060"/>
<dbReference type="Pfam" id="PF07596">
    <property type="entry name" value="SBP_bac_10"/>
    <property type="match status" value="1"/>
</dbReference>
<organism evidence="4 5">
    <name type="scientific">Gemmata obscuriglobus</name>
    <dbReference type="NCBI Taxonomy" id="114"/>
    <lineage>
        <taxon>Bacteria</taxon>
        <taxon>Pseudomonadati</taxon>
        <taxon>Planctomycetota</taxon>
        <taxon>Planctomycetia</taxon>
        <taxon>Gemmatales</taxon>
        <taxon>Gemmataceae</taxon>
        <taxon>Gemmata</taxon>
    </lineage>
</organism>
<evidence type="ECO:0000256" key="2">
    <source>
        <dbReference type="SAM" id="Phobius"/>
    </source>
</evidence>
<dbReference type="NCBIfam" id="TIGR02532">
    <property type="entry name" value="IV_pilin_GFxxxE"/>
    <property type="match status" value="1"/>
</dbReference>
<dbReference type="Pfam" id="PF07963">
    <property type="entry name" value="N_methyl"/>
    <property type="match status" value="1"/>
</dbReference>
<dbReference type="OrthoDB" id="255848at2"/>
<evidence type="ECO:0000259" key="3">
    <source>
        <dbReference type="Pfam" id="PF07596"/>
    </source>
</evidence>
<accession>A0A2Z3H4Z3</accession>
<dbReference type="AlphaFoldDB" id="A0A2Z3H4Z3"/>
<dbReference type="Proteomes" id="UP000245802">
    <property type="component" value="Chromosome"/>
</dbReference>
<feature type="domain" description="DUF1559" evidence="3">
    <location>
        <begin position="145"/>
        <end position="391"/>
    </location>
</feature>
<name>A0A2Z3H4Z3_9BACT</name>
<sequence>MQGRADGRRDGRVPPARRPGPAGRTRAGHRRQGRPLHADHLRHRRRRAGRRVRGHGLLARAAPEGPGLGTGRGRRGPAGPAQARVRGPESDQAARRRARRTEHDRLPPAVRTPAVPRRSAFTLIELLVVIAIIAILIGLLLPAVQKVREAAARMKCQNNLKQIGLAMHNYAGANNGLPPRRSYPLPEPNVGWPVLILDYLEQGNVKAALKMDQSYFAPENNEALKKPLPVYQCPAAPSPERLIKMNANGMYGAVGDYYACNIVQDPTFAMPGAAGGTSAALIDDMALSQGSAVRPLTNFPDGTSSTLVLREVAGRPDGYNATGARTPYADGVSSIGAWASYQSAVVESWDESGTTKNGTCVVNCNNFYGTYAFHPAGANHVFADGSVRTVRKGVNKYLYYALVTRNGGEVLSDGEF</sequence>
<keyword evidence="2" id="KW-0812">Transmembrane</keyword>
<dbReference type="EMBL" id="CP025958">
    <property type="protein sequence ID" value="AWM39951.1"/>
    <property type="molecule type" value="Genomic_DNA"/>
</dbReference>
<gene>
    <name evidence="4" type="ORF">C1280_25060</name>
</gene>
<dbReference type="SUPFAM" id="SSF54523">
    <property type="entry name" value="Pili subunits"/>
    <property type="match status" value="1"/>
</dbReference>
<keyword evidence="2" id="KW-0472">Membrane</keyword>
<evidence type="ECO:0000313" key="5">
    <source>
        <dbReference type="Proteomes" id="UP000245802"/>
    </source>
</evidence>
<dbReference type="Gene3D" id="3.30.700.10">
    <property type="entry name" value="Glycoprotein, Type 4 Pilin"/>
    <property type="match status" value="1"/>
</dbReference>
<keyword evidence="5" id="KW-1185">Reference proteome</keyword>